<evidence type="ECO:0000313" key="2">
    <source>
        <dbReference type="EMBL" id="ELK13630.1"/>
    </source>
</evidence>
<keyword evidence="3" id="KW-1185">Reference proteome</keyword>
<name>L5KQV6_PTEAL</name>
<feature type="compositionally biased region" description="Basic residues" evidence="1">
    <location>
        <begin position="1"/>
        <end position="12"/>
    </location>
</feature>
<dbReference type="AlphaFoldDB" id="L5KQV6"/>
<dbReference type="Proteomes" id="UP000010552">
    <property type="component" value="Unassembled WGS sequence"/>
</dbReference>
<dbReference type="InParanoid" id="L5KQV6"/>
<gene>
    <name evidence="2" type="ORF">PAL_GLEAN10012889</name>
</gene>
<reference evidence="3" key="1">
    <citation type="journal article" date="2013" name="Science">
        <title>Comparative analysis of bat genomes provides insight into the evolution of flight and immunity.</title>
        <authorList>
            <person name="Zhang G."/>
            <person name="Cowled C."/>
            <person name="Shi Z."/>
            <person name="Huang Z."/>
            <person name="Bishop-Lilly K.A."/>
            <person name="Fang X."/>
            <person name="Wynne J.W."/>
            <person name="Xiong Z."/>
            <person name="Baker M.L."/>
            <person name="Zhao W."/>
            <person name="Tachedjian M."/>
            <person name="Zhu Y."/>
            <person name="Zhou P."/>
            <person name="Jiang X."/>
            <person name="Ng J."/>
            <person name="Yang L."/>
            <person name="Wu L."/>
            <person name="Xiao J."/>
            <person name="Feng Y."/>
            <person name="Chen Y."/>
            <person name="Sun X."/>
            <person name="Zhang Y."/>
            <person name="Marsh G.A."/>
            <person name="Crameri G."/>
            <person name="Broder C.C."/>
            <person name="Frey K.G."/>
            <person name="Wang L.F."/>
            <person name="Wang J."/>
        </authorList>
    </citation>
    <scope>NUCLEOTIDE SEQUENCE [LARGE SCALE GENOMIC DNA]</scope>
</reference>
<evidence type="ECO:0000256" key="1">
    <source>
        <dbReference type="SAM" id="MobiDB-lite"/>
    </source>
</evidence>
<evidence type="ECO:0000313" key="3">
    <source>
        <dbReference type="Proteomes" id="UP000010552"/>
    </source>
</evidence>
<accession>L5KQV6</accession>
<feature type="compositionally biased region" description="Basic and acidic residues" evidence="1">
    <location>
        <begin position="64"/>
        <end position="75"/>
    </location>
</feature>
<sequence length="75" mass="8670">MGAGRGGKRRKEGRSWDSELEGTEPPEWAGDRSVRIRTGRGLRREKQARTEVRKKTLQKKKARLLQEKFPHLSEA</sequence>
<dbReference type="EMBL" id="KB030623">
    <property type="protein sequence ID" value="ELK13630.1"/>
    <property type="molecule type" value="Genomic_DNA"/>
</dbReference>
<proteinExistence type="predicted"/>
<organism evidence="2 3">
    <name type="scientific">Pteropus alecto</name>
    <name type="common">Black flying fox</name>
    <dbReference type="NCBI Taxonomy" id="9402"/>
    <lineage>
        <taxon>Eukaryota</taxon>
        <taxon>Metazoa</taxon>
        <taxon>Chordata</taxon>
        <taxon>Craniata</taxon>
        <taxon>Vertebrata</taxon>
        <taxon>Euteleostomi</taxon>
        <taxon>Mammalia</taxon>
        <taxon>Eutheria</taxon>
        <taxon>Laurasiatheria</taxon>
        <taxon>Chiroptera</taxon>
        <taxon>Yinpterochiroptera</taxon>
        <taxon>Pteropodoidea</taxon>
        <taxon>Pteropodidae</taxon>
        <taxon>Pteropodinae</taxon>
        <taxon>Pteropus</taxon>
    </lineage>
</organism>
<feature type="region of interest" description="Disordered" evidence="1">
    <location>
        <begin position="1"/>
        <end position="75"/>
    </location>
</feature>
<feature type="compositionally biased region" description="Basic and acidic residues" evidence="1">
    <location>
        <begin position="42"/>
        <end position="54"/>
    </location>
</feature>
<protein>
    <submittedName>
        <fullName evidence="2">Uncharacterized protein</fullName>
    </submittedName>
</protein>